<dbReference type="SUPFAM" id="SSF53756">
    <property type="entry name" value="UDP-Glycosyltransferase/glycogen phosphorylase"/>
    <property type="match status" value="1"/>
</dbReference>
<organism evidence="4">
    <name type="scientific">Actinobacillus pleuropneumoniae</name>
    <name type="common">Haemophilus pleuropneumoniae</name>
    <dbReference type="NCBI Taxonomy" id="715"/>
    <lineage>
        <taxon>Bacteria</taxon>
        <taxon>Pseudomonadati</taxon>
        <taxon>Pseudomonadota</taxon>
        <taxon>Gammaproteobacteria</taxon>
        <taxon>Pasteurellales</taxon>
        <taxon>Pasteurellaceae</taxon>
        <taxon>Actinobacillus</taxon>
    </lineage>
</organism>
<dbReference type="Gene3D" id="3.40.50.12580">
    <property type="match status" value="1"/>
</dbReference>
<dbReference type="EMBL" id="AB701756">
    <property type="protein sequence ID" value="BAV72159.1"/>
    <property type="molecule type" value="Genomic_DNA"/>
</dbReference>
<evidence type="ECO:0000313" key="5">
    <source>
        <dbReference type="EMBL" id="BAV72165.1"/>
    </source>
</evidence>
<dbReference type="InterPro" id="IPR029044">
    <property type="entry name" value="Nucleotide-diphossugar_trans"/>
</dbReference>
<dbReference type="PANTHER" id="PTHR22916:SF3">
    <property type="entry name" value="UDP-GLCNAC:BETAGAL BETA-1,3-N-ACETYLGLUCOSAMINYLTRANSFERASE-LIKE PROTEIN 1"/>
    <property type="match status" value="1"/>
</dbReference>
<protein>
    <submittedName>
        <fullName evidence="4">Capsular polysaccharide synthesis protein B</fullName>
    </submittedName>
</protein>
<reference evidence="4" key="1">
    <citation type="journal article" date="2016" name="J. Vet. Diagn. Invest.">
        <title>Nucleotide sequence analysis of a DNA region involved in capsular polysaccharide biosynthesis reveals the molecular basis of the nontypeability of two Actinobacillus pleuropneumoniae isolates.</title>
        <authorList>
            <person name="Ito H."/>
            <person name="Ogawa T."/>
            <person name="Fukamizu D."/>
            <person name="Morinaga Y."/>
            <person name="Kusumoto M."/>
        </authorList>
    </citation>
    <scope>NUCLEOTIDE SEQUENCE</scope>
    <source>
        <strain evidence="5">FH24-1</strain>
        <strain evidence="4">QAS102</strain>
        <strain evidence="2">QAS68</strain>
        <strain evidence="3">QAS93</strain>
    </source>
</reference>
<dbReference type="Gene3D" id="3.90.550.10">
    <property type="entry name" value="Spore Coat Polysaccharide Biosynthesis Protein SpsA, Chain A"/>
    <property type="match status" value="1"/>
</dbReference>
<evidence type="ECO:0000313" key="4">
    <source>
        <dbReference type="EMBL" id="BAV72159.1"/>
    </source>
</evidence>
<dbReference type="EMBL" id="AB701754">
    <property type="protein sequence ID" value="BAV72147.1"/>
    <property type="molecule type" value="Genomic_DNA"/>
</dbReference>
<gene>
    <name evidence="4" type="primary">cps15B</name>
</gene>
<proteinExistence type="predicted"/>
<dbReference type="GO" id="GO:0016020">
    <property type="term" value="C:membrane"/>
    <property type="evidence" value="ECO:0007669"/>
    <property type="project" value="InterPro"/>
</dbReference>
<dbReference type="InterPro" id="IPR043148">
    <property type="entry name" value="TagF_C"/>
</dbReference>
<dbReference type="InterPro" id="IPR001173">
    <property type="entry name" value="Glyco_trans_2-like"/>
</dbReference>
<dbReference type="EMBL" id="AB701755">
    <property type="protein sequence ID" value="BAV72153.1"/>
    <property type="molecule type" value="Genomic_DNA"/>
</dbReference>
<feature type="domain" description="Glycosyltransferase 2-like" evidence="1">
    <location>
        <begin position="44"/>
        <end position="211"/>
    </location>
</feature>
<evidence type="ECO:0000259" key="1">
    <source>
        <dbReference type="Pfam" id="PF00535"/>
    </source>
</evidence>
<dbReference type="GO" id="GO:0047355">
    <property type="term" value="F:CDP-glycerol glycerophosphotransferase activity"/>
    <property type="evidence" value="ECO:0007669"/>
    <property type="project" value="InterPro"/>
</dbReference>
<dbReference type="GO" id="GO:0016758">
    <property type="term" value="F:hexosyltransferase activity"/>
    <property type="evidence" value="ECO:0007669"/>
    <property type="project" value="UniProtKB-ARBA"/>
</dbReference>
<dbReference type="CDD" id="cd00761">
    <property type="entry name" value="Glyco_tranf_GTA_type"/>
    <property type="match status" value="1"/>
</dbReference>
<dbReference type="Pfam" id="PF04464">
    <property type="entry name" value="Glyphos_transf"/>
    <property type="match status" value="1"/>
</dbReference>
<name>A0A1E1FNT3_ACTPL</name>
<sequence>MIMFKRKFNKLRKDPILFFKDAYWNFRLKKQRNEKTSYGTYQYCIICPTFNVDEYIDDFFQSIKNQTLDFTKHIHVIFVDDGSTDLSAKKIEKFKQKYPRNVTYLYKTNGGLSSARNYGLDYLEDNNIYFDYVTFTDPDDILDKDFFKSLDNFFIKNKNCKIASSNLIYFYEHNNTFRDIHPLRFRYVKTHTVQNDFGNDLLLSAATSIYNLQFLYNLGVRFDENVKPSFEDCKFNSQLLIVSPDVQVGFVKEARYLYRQRENNTSLMNNSWKKVGLFTNVPKNGVLNILELANKTLGYVPIHIQRVALFHCIGYYRRLVNADYHVNFLTIQERQIFKDFLKEIFKFIDVDTIIKCEFSNLDRKTKVGILGLYKGQALPIHYTYVNYIDKERKEFCISYFSFNTDDTIKVTLDDLNIEITEEKFILNDFMGDKFSIERRFLFKYEDTNQNLAISINNRKVNLTCFTKGYTGGAVITELISSMNKNIIYPNLKDTWILMDRKDRGDDNAEHFYRYLQKKHPEQNIFYAISKNCSDWKRLERDGFNLLDYGSSHFSRELKNCTYIVSSHLFIWNHLVSKGLLSLASKKKIWLQHGVICNNNANVVNTKHVDFMVTSTKPEYNSIAANFTDYNLLPSQVLLSGLPRHDSLIKKSKVVKKEKIILVMPTWRTWLNQDNISDSEYLRNWVELLSSEKLNSLLNKYGYKIVFAPHQELNKYSHLFVENQYISIWNPSNNESMQELFLKSSCMITDYSSVAFEMGFLNKCVFYYQFDQSEFYSKHYKKGYFDFYNDGFGPVAEQKVDLLKQLESYLKSPQQMEKKYTSRMDVFAYKDGRSCERIYQRIMNHK</sequence>
<dbReference type="AlphaFoldDB" id="A0A1E1FNT3"/>
<dbReference type="PANTHER" id="PTHR22916">
    <property type="entry name" value="GLYCOSYLTRANSFERASE"/>
    <property type="match status" value="1"/>
</dbReference>
<evidence type="ECO:0000313" key="2">
    <source>
        <dbReference type="EMBL" id="BAV72147.1"/>
    </source>
</evidence>
<accession>A0A1E1FNT3</accession>
<dbReference type="InterPro" id="IPR007554">
    <property type="entry name" value="Glycerophosphate_synth"/>
</dbReference>
<dbReference type="EMBL" id="LC012002">
    <property type="protein sequence ID" value="BAV72165.1"/>
    <property type="molecule type" value="Genomic_DNA"/>
</dbReference>
<evidence type="ECO:0000313" key="3">
    <source>
        <dbReference type="EMBL" id="BAV72153.1"/>
    </source>
</evidence>
<dbReference type="Pfam" id="PF00535">
    <property type="entry name" value="Glycos_transf_2"/>
    <property type="match status" value="1"/>
</dbReference>
<dbReference type="SUPFAM" id="SSF53448">
    <property type="entry name" value="Nucleotide-diphospho-sugar transferases"/>
    <property type="match status" value="1"/>
</dbReference>